<keyword evidence="3" id="KW-1185">Reference proteome</keyword>
<evidence type="ECO:0000313" key="2">
    <source>
        <dbReference type="EMBL" id="PKW19429.1"/>
    </source>
</evidence>
<proteinExistence type="predicted"/>
<comment type="caution">
    <text evidence="2">The sequence shown here is derived from an EMBL/GenBank/DDBJ whole genome shotgun (WGS) entry which is preliminary data.</text>
</comment>
<dbReference type="AlphaFoldDB" id="A0A2N3Y922"/>
<dbReference type="InterPro" id="IPR010982">
    <property type="entry name" value="Lambda_DNA-bd_dom_sf"/>
</dbReference>
<evidence type="ECO:0000313" key="3">
    <source>
        <dbReference type="Proteomes" id="UP000233786"/>
    </source>
</evidence>
<dbReference type="Proteomes" id="UP000233786">
    <property type="component" value="Unassembled WGS sequence"/>
</dbReference>
<sequence length="259" mass="29031">MSIRELGRKLSFDQSNLSKIENCKKVPSIELTARILGALGAKPDECERILALARRASEPNWLAVGIPGLPEQLAGAMESEREAKSIVDWAPMTLPGLLQTTDYVRALAETNELPKHEIERRVTVRIARREILTRQDPLKLEALISEVAFREPMASPDVMIEQLRHLLIMADRPNVEIRVIPRGVGWHPGSAGPFILYEFSDAPAFVHFEHYSSGAFVTNSDDVEAYRMAIDTIKRHALNPVDSKRFIAQVIVDDWSASD</sequence>
<name>A0A2N3Y922_SACSN</name>
<protein>
    <recommendedName>
        <fullName evidence="1">HTH cro/C1-type domain-containing protein</fullName>
    </recommendedName>
</protein>
<dbReference type="EMBL" id="PJNB01000001">
    <property type="protein sequence ID" value="PKW19429.1"/>
    <property type="molecule type" value="Genomic_DNA"/>
</dbReference>
<dbReference type="InterPro" id="IPR043917">
    <property type="entry name" value="DUF5753"/>
</dbReference>
<dbReference type="STRING" id="994479.GCA_000194155_00566"/>
<dbReference type="Pfam" id="PF19054">
    <property type="entry name" value="DUF5753"/>
    <property type="match status" value="1"/>
</dbReference>
<accession>A0A2N3Y922</accession>
<organism evidence="2 3">
    <name type="scientific">Saccharopolyspora spinosa</name>
    <dbReference type="NCBI Taxonomy" id="60894"/>
    <lineage>
        <taxon>Bacteria</taxon>
        <taxon>Bacillati</taxon>
        <taxon>Actinomycetota</taxon>
        <taxon>Actinomycetes</taxon>
        <taxon>Pseudonocardiales</taxon>
        <taxon>Pseudonocardiaceae</taxon>
        <taxon>Saccharopolyspora</taxon>
    </lineage>
</organism>
<dbReference type="GO" id="GO:0003677">
    <property type="term" value="F:DNA binding"/>
    <property type="evidence" value="ECO:0007669"/>
    <property type="project" value="InterPro"/>
</dbReference>
<gene>
    <name evidence="2" type="ORF">A8926_7596</name>
</gene>
<dbReference type="Gene3D" id="1.10.260.40">
    <property type="entry name" value="lambda repressor-like DNA-binding domains"/>
    <property type="match status" value="1"/>
</dbReference>
<dbReference type="SUPFAM" id="SSF47413">
    <property type="entry name" value="lambda repressor-like DNA-binding domains"/>
    <property type="match status" value="1"/>
</dbReference>
<dbReference type="InterPro" id="IPR001387">
    <property type="entry name" value="Cro/C1-type_HTH"/>
</dbReference>
<feature type="domain" description="HTH cro/C1-type" evidence="1">
    <location>
        <begin position="1"/>
        <end position="46"/>
    </location>
</feature>
<dbReference type="CDD" id="cd00093">
    <property type="entry name" value="HTH_XRE"/>
    <property type="match status" value="1"/>
</dbReference>
<evidence type="ECO:0000259" key="1">
    <source>
        <dbReference type="PROSITE" id="PS50943"/>
    </source>
</evidence>
<dbReference type="PROSITE" id="PS50943">
    <property type="entry name" value="HTH_CROC1"/>
    <property type="match status" value="1"/>
</dbReference>
<reference evidence="2" key="1">
    <citation type="submission" date="2017-12" db="EMBL/GenBank/DDBJ databases">
        <title>Sequencing the genomes of 1000 Actinobacteria strains.</title>
        <authorList>
            <person name="Klenk H.-P."/>
        </authorList>
    </citation>
    <scope>NUCLEOTIDE SEQUENCE [LARGE SCALE GENOMIC DNA]</scope>
    <source>
        <strain evidence="2">DSM 44228</strain>
    </source>
</reference>